<dbReference type="AlphaFoldDB" id="A0A7W5AGL9"/>
<protein>
    <recommendedName>
        <fullName evidence="2">Ricin B lectin domain-containing protein</fullName>
    </recommendedName>
</protein>
<feature type="domain" description="Ricin B lectin" evidence="2">
    <location>
        <begin position="35"/>
        <end position="159"/>
    </location>
</feature>
<dbReference type="Proteomes" id="UP000590749">
    <property type="component" value="Unassembled WGS sequence"/>
</dbReference>
<feature type="chain" id="PRO_5038744137" description="Ricin B lectin domain-containing protein" evidence="1">
    <location>
        <begin position="31"/>
        <end position="159"/>
    </location>
</feature>
<sequence>MAKTASSGRCVSKLAILVSALAVGTAAAPAAARADAVEIRSALNNKCLDVSAWNPDNGAQVVMWDCHGGANQQWNMVGKQIRSQLNNKCLDIAAWSRINGAKVIMWDCHGGANQQWHRSGRSIVSGLNKKCLDIEDWNPANGANVIMWSCHIGASQQWL</sequence>
<organism evidence="3 4">
    <name type="scientific">Actinoplanes campanulatus</name>
    <dbReference type="NCBI Taxonomy" id="113559"/>
    <lineage>
        <taxon>Bacteria</taxon>
        <taxon>Bacillati</taxon>
        <taxon>Actinomycetota</taxon>
        <taxon>Actinomycetes</taxon>
        <taxon>Micromonosporales</taxon>
        <taxon>Micromonosporaceae</taxon>
        <taxon>Actinoplanes</taxon>
    </lineage>
</organism>
<dbReference type="EMBL" id="JACHXF010000007">
    <property type="protein sequence ID" value="MBB3095923.1"/>
    <property type="molecule type" value="Genomic_DNA"/>
</dbReference>
<name>A0A7W5AGL9_9ACTN</name>
<accession>A0A7W5AGL9</accession>
<keyword evidence="4" id="KW-1185">Reference proteome</keyword>
<dbReference type="Pfam" id="PF00652">
    <property type="entry name" value="Ricin_B_lectin"/>
    <property type="match status" value="1"/>
</dbReference>
<dbReference type="CDD" id="cd00161">
    <property type="entry name" value="beta-trefoil_Ricin-like"/>
    <property type="match status" value="1"/>
</dbReference>
<dbReference type="SUPFAM" id="SSF50370">
    <property type="entry name" value="Ricin B-like lectins"/>
    <property type="match status" value="1"/>
</dbReference>
<dbReference type="PROSITE" id="PS50231">
    <property type="entry name" value="RICIN_B_LECTIN"/>
    <property type="match status" value="1"/>
</dbReference>
<dbReference type="InterPro" id="IPR000772">
    <property type="entry name" value="Ricin_B_lectin"/>
</dbReference>
<evidence type="ECO:0000259" key="2">
    <source>
        <dbReference type="SMART" id="SM00458"/>
    </source>
</evidence>
<keyword evidence="1" id="KW-0732">Signal</keyword>
<dbReference type="RefSeq" id="WP_183221027.1">
    <property type="nucleotide sequence ID" value="NZ_BMPW01000005.1"/>
</dbReference>
<evidence type="ECO:0000256" key="1">
    <source>
        <dbReference type="SAM" id="SignalP"/>
    </source>
</evidence>
<gene>
    <name evidence="3" type="ORF">FHR83_003593</name>
</gene>
<dbReference type="InterPro" id="IPR035992">
    <property type="entry name" value="Ricin_B-like_lectins"/>
</dbReference>
<feature type="signal peptide" evidence="1">
    <location>
        <begin position="1"/>
        <end position="30"/>
    </location>
</feature>
<proteinExistence type="predicted"/>
<comment type="caution">
    <text evidence="3">The sequence shown here is derived from an EMBL/GenBank/DDBJ whole genome shotgun (WGS) entry which is preliminary data.</text>
</comment>
<evidence type="ECO:0000313" key="3">
    <source>
        <dbReference type="EMBL" id="MBB3095923.1"/>
    </source>
</evidence>
<dbReference type="Gene3D" id="2.80.10.50">
    <property type="match status" value="3"/>
</dbReference>
<reference evidence="3 4" key="1">
    <citation type="submission" date="2020-08" db="EMBL/GenBank/DDBJ databases">
        <title>Genomic Encyclopedia of Type Strains, Phase III (KMG-III): the genomes of soil and plant-associated and newly described type strains.</title>
        <authorList>
            <person name="Whitman W."/>
        </authorList>
    </citation>
    <scope>NUCLEOTIDE SEQUENCE [LARGE SCALE GENOMIC DNA]</scope>
    <source>
        <strain evidence="3 4">CECT 3287</strain>
    </source>
</reference>
<dbReference type="SMART" id="SM00458">
    <property type="entry name" value="RICIN"/>
    <property type="match status" value="1"/>
</dbReference>
<evidence type="ECO:0000313" key="4">
    <source>
        <dbReference type="Proteomes" id="UP000590749"/>
    </source>
</evidence>